<dbReference type="PANTHER" id="PTHR35563:SF2">
    <property type="entry name" value="BARREL METAL-DEPENDENT HYDROLASE, PUTATIVE (AFU_ORTHOLOGUE AFUA_1G16240)-RELATED"/>
    <property type="match status" value="1"/>
</dbReference>
<sequence length="264" mass="27833">MMRPPVVDAHVHTGPPKYAPIEDYRAAMAASDIAGAVLVQHLGTTDNRYLLDAVRSEPARFAGVAIAETAEHAAALLSAGFAGLRVAPSGLPDGSGDAVFDVLDDAGAVVSLTGPFADVVSSRLRSVVAERRRLHVRLEHLGWFRYGPGSPDVEAFPRLLELAELPNVSVMWSGFFANAGTAYPYPDARPYLDRLLAAFGPERIMWSGDWNRAGLAAGEYDAAVELALSHWGLDAEQAAGVLGGTAARVFGLPATVSSATEGAR</sequence>
<dbReference type="InterPro" id="IPR006680">
    <property type="entry name" value="Amidohydro-rel"/>
</dbReference>
<name>A0A4R4RNN3_9ACTN</name>
<dbReference type="Gene3D" id="3.20.20.140">
    <property type="entry name" value="Metal-dependent hydrolases"/>
    <property type="match status" value="1"/>
</dbReference>
<dbReference type="SUPFAM" id="SSF51556">
    <property type="entry name" value="Metallo-dependent hydrolases"/>
    <property type="match status" value="1"/>
</dbReference>
<dbReference type="AlphaFoldDB" id="A0A4R4RNN3"/>
<reference evidence="2 3" key="1">
    <citation type="submission" date="2019-02" db="EMBL/GenBank/DDBJ databases">
        <title>Draft genome sequences of novel Actinobacteria.</title>
        <authorList>
            <person name="Sahin N."/>
            <person name="Ay H."/>
            <person name="Saygin H."/>
        </authorList>
    </citation>
    <scope>NUCLEOTIDE SEQUENCE [LARGE SCALE GENOMIC DNA]</scope>
    <source>
        <strain evidence="2 3">KC603</strain>
    </source>
</reference>
<evidence type="ECO:0000259" key="1">
    <source>
        <dbReference type="Pfam" id="PF04909"/>
    </source>
</evidence>
<evidence type="ECO:0000313" key="3">
    <source>
        <dbReference type="Proteomes" id="UP000295621"/>
    </source>
</evidence>
<keyword evidence="2" id="KW-0378">Hydrolase</keyword>
<gene>
    <name evidence="2" type="ORF">E1212_15565</name>
</gene>
<dbReference type="OrthoDB" id="5450317at2"/>
<dbReference type="EMBL" id="SMKL01000032">
    <property type="protein sequence ID" value="TDC50312.1"/>
    <property type="molecule type" value="Genomic_DNA"/>
</dbReference>
<dbReference type="InterPro" id="IPR032466">
    <property type="entry name" value="Metal_Hydrolase"/>
</dbReference>
<dbReference type="PANTHER" id="PTHR35563">
    <property type="entry name" value="BARREL METAL-DEPENDENT HYDROLASE, PUTATIVE (AFU_ORTHOLOGUE AFUA_1G16240)-RELATED"/>
    <property type="match status" value="1"/>
</dbReference>
<keyword evidence="3" id="KW-1185">Reference proteome</keyword>
<evidence type="ECO:0000313" key="2">
    <source>
        <dbReference type="EMBL" id="TDC50312.1"/>
    </source>
</evidence>
<protein>
    <submittedName>
        <fullName evidence="2">Amidohydrolase</fullName>
    </submittedName>
</protein>
<comment type="caution">
    <text evidence="2">The sequence shown here is derived from an EMBL/GenBank/DDBJ whole genome shotgun (WGS) entry which is preliminary data.</text>
</comment>
<accession>A0A4R4RNN3</accession>
<dbReference type="Proteomes" id="UP000295621">
    <property type="component" value="Unassembled WGS sequence"/>
</dbReference>
<feature type="domain" description="Amidohydrolase-related" evidence="1">
    <location>
        <begin position="16"/>
        <end position="252"/>
    </location>
</feature>
<organism evidence="2 3">
    <name type="scientific">Jiangella ureilytica</name>
    <dbReference type="NCBI Taxonomy" id="2530374"/>
    <lineage>
        <taxon>Bacteria</taxon>
        <taxon>Bacillati</taxon>
        <taxon>Actinomycetota</taxon>
        <taxon>Actinomycetes</taxon>
        <taxon>Jiangellales</taxon>
        <taxon>Jiangellaceae</taxon>
        <taxon>Jiangella</taxon>
    </lineage>
</organism>
<proteinExistence type="predicted"/>
<dbReference type="Pfam" id="PF04909">
    <property type="entry name" value="Amidohydro_2"/>
    <property type="match status" value="1"/>
</dbReference>
<dbReference type="GO" id="GO:0016787">
    <property type="term" value="F:hydrolase activity"/>
    <property type="evidence" value="ECO:0007669"/>
    <property type="project" value="UniProtKB-KW"/>
</dbReference>
<dbReference type="InterPro" id="IPR052358">
    <property type="entry name" value="Aro_Compnd_Degr_Hydrolases"/>
</dbReference>